<dbReference type="GO" id="GO:0009249">
    <property type="term" value="P:protein lipoylation"/>
    <property type="evidence" value="ECO:0007669"/>
    <property type="project" value="UniProtKB-ARBA"/>
</dbReference>
<comment type="catalytic activity">
    <reaction evidence="7">
        <text>L-lysyl-[lipoyl-carrier protein] + (R)-lipoate + ATP = N(6)-[(R)-lipoyl]-L-lysyl-[lipoyl-carrier protein] + AMP + diphosphate + H(+)</text>
        <dbReference type="Rhea" id="RHEA:49288"/>
        <dbReference type="Rhea" id="RHEA-COMP:10500"/>
        <dbReference type="Rhea" id="RHEA-COMP:10502"/>
        <dbReference type="ChEBI" id="CHEBI:15378"/>
        <dbReference type="ChEBI" id="CHEBI:29969"/>
        <dbReference type="ChEBI" id="CHEBI:30616"/>
        <dbReference type="ChEBI" id="CHEBI:33019"/>
        <dbReference type="ChEBI" id="CHEBI:83088"/>
        <dbReference type="ChEBI" id="CHEBI:83099"/>
        <dbReference type="ChEBI" id="CHEBI:456215"/>
        <dbReference type="EC" id="6.3.1.20"/>
    </reaction>
</comment>
<protein>
    <recommendedName>
        <fullName evidence="3">lipoate--protein ligase</fullName>
        <ecNumber evidence="3">6.3.1.20</ecNumber>
    </recommendedName>
</protein>
<reference evidence="9" key="2">
    <citation type="submission" date="2021-05" db="EMBL/GenBank/DDBJ databases">
        <title>Protein family content uncovers lineage relationships and bacterial pathway maintenance mechanisms in DPANN archaea.</title>
        <authorList>
            <person name="Castelle C.J."/>
            <person name="Meheust R."/>
            <person name="Jaffe A.L."/>
            <person name="Seitz K."/>
            <person name="Gong X."/>
            <person name="Baker B.J."/>
            <person name="Banfield J.F."/>
        </authorList>
    </citation>
    <scope>NUCLEOTIDE SEQUENCE</scope>
    <source>
        <strain evidence="9">RIFCSPLOWO2_01_FULL_58_19</strain>
    </source>
</reference>
<keyword evidence="4" id="KW-0436">Ligase</keyword>
<evidence type="ECO:0000256" key="2">
    <source>
        <dbReference type="ARBA" id="ARBA00005124"/>
    </source>
</evidence>
<dbReference type="AlphaFoldDB" id="A0A8T4LFK7"/>
<evidence type="ECO:0000259" key="8">
    <source>
        <dbReference type="Pfam" id="PF10437"/>
    </source>
</evidence>
<dbReference type="EC" id="6.3.1.20" evidence="3"/>
<evidence type="ECO:0000256" key="3">
    <source>
        <dbReference type="ARBA" id="ARBA00012367"/>
    </source>
</evidence>
<feature type="domain" description="Lipoate protein ligase C-terminal" evidence="8">
    <location>
        <begin position="16"/>
        <end position="88"/>
    </location>
</feature>
<reference evidence="9" key="1">
    <citation type="submission" date="2021-03" db="EMBL/GenBank/DDBJ databases">
        <authorList>
            <person name="Jaffe A."/>
        </authorList>
    </citation>
    <scope>NUCLEOTIDE SEQUENCE</scope>
    <source>
        <strain evidence="9">RIFCSPLOWO2_01_FULL_58_19</strain>
    </source>
</reference>
<organism evidence="9 10">
    <name type="scientific">Candidatus Iainarchaeum sp</name>
    <dbReference type="NCBI Taxonomy" id="3101447"/>
    <lineage>
        <taxon>Archaea</taxon>
        <taxon>Candidatus Iainarchaeota</taxon>
        <taxon>Candidatus Iainarchaeia</taxon>
        <taxon>Candidatus Iainarchaeales</taxon>
        <taxon>Candidatus Iainarchaeaceae</taxon>
        <taxon>Candidatus Iainarchaeum</taxon>
    </lineage>
</organism>
<dbReference type="Gene3D" id="3.30.390.50">
    <property type="entry name" value="CO dehydrogenase flavoprotein, C-terminal domain"/>
    <property type="match status" value="1"/>
</dbReference>
<evidence type="ECO:0000256" key="6">
    <source>
        <dbReference type="ARBA" id="ARBA00022840"/>
    </source>
</evidence>
<dbReference type="InterPro" id="IPR019491">
    <property type="entry name" value="Lipoate_protein_ligase_C"/>
</dbReference>
<dbReference type="SUPFAM" id="SSF82649">
    <property type="entry name" value="SufE/NifU"/>
    <property type="match status" value="1"/>
</dbReference>
<keyword evidence="6" id="KW-0067">ATP-binding</keyword>
<dbReference type="Pfam" id="PF10437">
    <property type="entry name" value="Lip_prot_lig_C"/>
    <property type="match status" value="1"/>
</dbReference>
<name>A0A8T4LFK7_9ARCH</name>
<evidence type="ECO:0000313" key="10">
    <source>
        <dbReference type="Proteomes" id="UP000678237"/>
    </source>
</evidence>
<evidence type="ECO:0000256" key="4">
    <source>
        <dbReference type="ARBA" id="ARBA00022598"/>
    </source>
</evidence>
<dbReference type="GO" id="GO:0005524">
    <property type="term" value="F:ATP binding"/>
    <property type="evidence" value="ECO:0007669"/>
    <property type="project" value="UniProtKB-KW"/>
</dbReference>
<comment type="caution">
    <text evidence="9">The sequence shown here is derived from an EMBL/GenBank/DDBJ whole genome shotgun (WGS) entry which is preliminary data.</text>
</comment>
<proteinExistence type="predicted"/>
<comment type="pathway">
    <text evidence="2">Protein modification; protein lipoylation via exogenous pathway; protein N(6)-(lipoyl)lysine from lipoate: step 1/2.</text>
</comment>
<comment type="pathway">
    <text evidence="1">Protein modification; protein lipoylation via exogenous pathway; protein N(6)-(lipoyl)lysine from lipoate: step 2/2.</text>
</comment>
<evidence type="ECO:0000256" key="7">
    <source>
        <dbReference type="ARBA" id="ARBA00048037"/>
    </source>
</evidence>
<accession>A0A8T4LFK7</accession>
<dbReference type="Proteomes" id="UP000678237">
    <property type="component" value="Unassembled WGS sequence"/>
</dbReference>
<dbReference type="GO" id="GO:0016979">
    <property type="term" value="F:lipoate-protein ligase activity"/>
    <property type="evidence" value="ECO:0007669"/>
    <property type="project" value="UniProtKB-EC"/>
</dbReference>
<evidence type="ECO:0000313" key="9">
    <source>
        <dbReference type="EMBL" id="MBS3063350.1"/>
    </source>
</evidence>
<dbReference type="EMBL" id="JAGVWE010000005">
    <property type="protein sequence ID" value="MBS3063350.1"/>
    <property type="molecule type" value="Genomic_DNA"/>
</dbReference>
<sequence>MQGHSVYKIPQGKLVKIELDFDPKGKLIEAVKVTGDFFIYPEDSIRMIENRFMGLPLDKKFMAESLSGFLAENEIQVFGFSPEDLAHAILMAAGMEK</sequence>
<evidence type="ECO:0000256" key="1">
    <source>
        <dbReference type="ARBA" id="ARBA00005085"/>
    </source>
</evidence>
<gene>
    <name evidence="9" type="ORF">J4203_05760</name>
</gene>
<keyword evidence="5" id="KW-0547">Nucleotide-binding</keyword>
<evidence type="ECO:0000256" key="5">
    <source>
        <dbReference type="ARBA" id="ARBA00022741"/>
    </source>
</evidence>